<evidence type="ECO:0000256" key="2">
    <source>
        <dbReference type="ARBA" id="ARBA00022490"/>
    </source>
</evidence>
<dbReference type="GO" id="GO:0005737">
    <property type="term" value="C:cytoplasm"/>
    <property type="evidence" value="ECO:0007669"/>
    <property type="project" value="UniProtKB-SubCell"/>
</dbReference>
<evidence type="ECO:0000313" key="6">
    <source>
        <dbReference type="EMBL" id="PDH39862.1"/>
    </source>
</evidence>
<dbReference type="Proteomes" id="UP000219327">
    <property type="component" value="Unassembled WGS sequence"/>
</dbReference>
<comment type="similarity">
    <text evidence="3">Belongs to the dsrC/tusE family.</text>
</comment>
<feature type="active site" description="Cysteine persulfide intermediate" evidence="4">
    <location>
        <position position="124"/>
    </location>
</feature>
<evidence type="ECO:0000256" key="3">
    <source>
        <dbReference type="PIRNR" id="PIRNR006223"/>
    </source>
</evidence>
<dbReference type="InterPro" id="IPR042072">
    <property type="entry name" value="DsrC-like_C"/>
</dbReference>
<comment type="function">
    <text evidence="3">Part of a sulfur-relay system.</text>
</comment>
<dbReference type="Gene3D" id="1.10.10.370">
    <property type="entry name" value="DsrC-like protein, C-terminal domain"/>
    <property type="match status" value="1"/>
</dbReference>
<feature type="region of interest" description="Disordered" evidence="5">
    <location>
        <begin position="1"/>
        <end position="23"/>
    </location>
</feature>
<evidence type="ECO:0000313" key="7">
    <source>
        <dbReference type="Proteomes" id="UP000219327"/>
    </source>
</evidence>
<dbReference type="Pfam" id="PF04358">
    <property type="entry name" value="DsrC"/>
    <property type="match status" value="1"/>
</dbReference>
<comment type="subcellular location">
    <subcellularLocation>
        <location evidence="1">Cytoplasm</location>
    </subcellularLocation>
</comment>
<organism evidence="6 7">
    <name type="scientific">OM182 bacterium MED-G24</name>
    <dbReference type="NCBI Taxonomy" id="1986255"/>
    <lineage>
        <taxon>Bacteria</taxon>
        <taxon>Pseudomonadati</taxon>
        <taxon>Pseudomonadota</taxon>
        <taxon>Gammaproteobacteria</taxon>
        <taxon>OMG group</taxon>
        <taxon>OM182 clade</taxon>
    </lineage>
</organism>
<dbReference type="AlphaFoldDB" id="A0A2A5WTQ9"/>
<dbReference type="EMBL" id="NTKD01000018">
    <property type="protein sequence ID" value="PDH39862.1"/>
    <property type="molecule type" value="Genomic_DNA"/>
</dbReference>
<dbReference type="EC" id="2.8.1.-" evidence="3"/>
<sequence>MGIEEPRDGGSRRPSTQPSTNTTVIDVDKDGFLRDFRTWSPDAAASIAAMERITLSARHWEVINLVRQYYDDFRVSPPTRVLAKLVAEKLGTDKGRSIYLMQLFTAKYARNVSKIAGLPKPTGCD</sequence>
<dbReference type="PIRSF" id="PIRSF006223">
    <property type="entry name" value="DsrC_TusE"/>
    <property type="match status" value="1"/>
</dbReference>
<dbReference type="InterPro" id="IPR043163">
    <property type="entry name" value="DsrC-like_N"/>
</dbReference>
<dbReference type="InterPro" id="IPR025526">
    <property type="entry name" value="DsrC-like_dom_sf"/>
</dbReference>
<dbReference type="GO" id="GO:0097163">
    <property type="term" value="F:sulfur carrier activity"/>
    <property type="evidence" value="ECO:0007669"/>
    <property type="project" value="TreeGrafter"/>
</dbReference>
<proteinExistence type="inferred from homology"/>
<dbReference type="PANTHER" id="PTHR37010:SF1">
    <property type="entry name" value="SULFURTRANSFERASE TUSE"/>
    <property type="match status" value="1"/>
</dbReference>
<dbReference type="Gene3D" id="3.30.1420.10">
    <property type="match status" value="1"/>
</dbReference>
<dbReference type="GO" id="GO:0016740">
    <property type="term" value="F:transferase activity"/>
    <property type="evidence" value="ECO:0007669"/>
    <property type="project" value="UniProtKB-KW"/>
</dbReference>
<evidence type="ECO:0000256" key="5">
    <source>
        <dbReference type="SAM" id="MobiDB-lite"/>
    </source>
</evidence>
<dbReference type="SUPFAM" id="SSF69721">
    <property type="entry name" value="DsrC, the gamma subunit of dissimilatory sulfite reductase"/>
    <property type="match status" value="1"/>
</dbReference>
<dbReference type="InterPro" id="IPR007453">
    <property type="entry name" value="DsrC/TusE"/>
</dbReference>
<dbReference type="NCBIfam" id="TIGR03342">
    <property type="entry name" value="dsrC_tusE_dsvC"/>
    <property type="match status" value="1"/>
</dbReference>
<keyword evidence="2" id="KW-0963">Cytoplasm</keyword>
<comment type="caution">
    <text evidence="6">The sequence shown here is derived from an EMBL/GenBank/DDBJ whole genome shotgun (WGS) entry which is preliminary data.</text>
</comment>
<accession>A0A2A5WTQ9</accession>
<evidence type="ECO:0000256" key="1">
    <source>
        <dbReference type="ARBA" id="ARBA00004496"/>
    </source>
</evidence>
<reference evidence="6 7" key="1">
    <citation type="submission" date="2017-08" db="EMBL/GenBank/DDBJ databases">
        <title>Fine stratification of microbial communities through a metagenomic profile of the photic zone.</title>
        <authorList>
            <person name="Haro-Moreno J.M."/>
            <person name="Lopez-Perez M."/>
            <person name="De La Torre J."/>
            <person name="Picazo A."/>
            <person name="Camacho A."/>
            <person name="Rodriguez-Valera F."/>
        </authorList>
    </citation>
    <scope>NUCLEOTIDE SEQUENCE [LARGE SCALE GENOMIC DNA]</scope>
    <source>
        <strain evidence="6">MED-G24</strain>
    </source>
</reference>
<feature type="compositionally biased region" description="Basic and acidic residues" evidence="5">
    <location>
        <begin position="1"/>
        <end position="11"/>
    </location>
</feature>
<protein>
    <recommendedName>
        <fullName evidence="3">Sulfurtransferase</fullName>
        <ecNumber evidence="3">2.8.1.-</ecNumber>
    </recommendedName>
</protein>
<name>A0A2A5WTQ9_9GAMM</name>
<feature type="compositionally biased region" description="Polar residues" evidence="5">
    <location>
        <begin position="13"/>
        <end position="23"/>
    </location>
</feature>
<dbReference type="PANTHER" id="PTHR37010">
    <property type="entry name" value="SULFURTRANSFERASE TUSE"/>
    <property type="match status" value="1"/>
</dbReference>
<gene>
    <name evidence="6" type="ORF">CNE99_04805</name>
</gene>
<dbReference type="GO" id="GO:0002143">
    <property type="term" value="P:tRNA wobble position uridine thiolation"/>
    <property type="evidence" value="ECO:0007669"/>
    <property type="project" value="TreeGrafter"/>
</dbReference>
<evidence type="ECO:0000256" key="4">
    <source>
        <dbReference type="PIRSR" id="PIRSR006223-50"/>
    </source>
</evidence>
<keyword evidence="3 6" id="KW-0808">Transferase</keyword>